<dbReference type="GO" id="GO:0004375">
    <property type="term" value="F:glycine dehydrogenase (decarboxylating) activity"/>
    <property type="evidence" value="ECO:0007669"/>
    <property type="project" value="InterPro"/>
</dbReference>
<protein>
    <recommendedName>
        <fullName evidence="2">Glycine dehydrogenase (aminomethyl-transferring)</fullName>
    </recommendedName>
</protein>
<organism evidence="1">
    <name type="scientific">marine sediment metagenome</name>
    <dbReference type="NCBI Taxonomy" id="412755"/>
    <lineage>
        <taxon>unclassified sequences</taxon>
        <taxon>metagenomes</taxon>
        <taxon>ecological metagenomes</taxon>
    </lineage>
</organism>
<dbReference type="InterPro" id="IPR020581">
    <property type="entry name" value="GDC_P"/>
</dbReference>
<dbReference type="GO" id="GO:0030170">
    <property type="term" value="F:pyridoxal phosphate binding"/>
    <property type="evidence" value="ECO:0007669"/>
    <property type="project" value="TreeGrafter"/>
</dbReference>
<dbReference type="GO" id="GO:0016594">
    <property type="term" value="F:glycine binding"/>
    <property type="evidence" value="ECO:0007669"/>
    <property type="project" value="TreeGrafter"/>
</dbReference>
<comment type="caution">
    <text evidence="1">The sequence shown here is derived from an EMBL/GenBank/DDBJ whole genome shotgun (WGS) entry which is preliminary data.</text>
</comment>
<dbReference type="GO" id="GO:0005960">
    <property type="term" value="C:glycine cleavage complex"/>
    <property type="evidence" value="ECO:0007669"/>
    <property type="project" value="TreeGrafter"/>
</dbReference>
<dbReference type="Gene3D" id="3.90.1150.10">
    <property type="entry name" value="Aspartate Aminotransferase, domain 1"/>
    <property type="match status" value="1"/>
</dbReference>
<dbReference type="AlphaFoldDB" id="X1T687"/>
<proteinExistence type="predicted"/>
<reference evidence="1" key="1">
    <citation type="journal article" date="2014" name="Front. Microbiol.">
        <title>High frequency of phylogenetically diverse reductive dehalogenase-homologous genes in deep subseafloor sedimentary metagenomes.</title>
        <authorList>
            <person name="Kawai M."/>
            <person name="Futagami T."/>
            <person name="Toyoda A."/>
            <person name="Takaki Y."/>
            <person name="Nishi S."/>
            <person name="Hori S."/>
            <person name="Arai W."/>
            <person name="Tsubouchi T."/>
            <person name="Morono Y."/>
            <person name="Uchiyama I."/>
            <person name="Ito T."/>
            <person name="Fujiyama A."/>
            <person name="Inagaki F."/>
            <person name="Takami H."/>
        </authorList>
    </citation>
    <scope>NUCLEOTIDE SEQUENCE</scope>
    <source>
        <strain evidence="1">Expedition CK06-06</strain>
    </source>
</reference>
<evidence type="ECO:0008006" key="2">
    <source>
        <dbReference type="Google" id="ProtNLM"/>
    </source>
</evidence>
<dbReference type="SUPFAM" id="SSF53383">
    <property type="entry name" value="PLP-dependent transferases"/>
    <property type="match status" value="1"/>
</dbReference>
<dbReference type="InterPro" id="IPR015422">
    <property type="entry name" value="PyrdxlP-dep_Trfase_small"/>
</dbReference>
<accession>X1T687</accession>
<dbReference type="PANTHER" id="PTHR11773">
    <property type="entry name" value="GLYCINE DEHYDROGENASE, DECARBOXYLATING"/>
    <property type="match status" value="1"/>
</dbReference>
<dbReference type="GO" id="GO:0019464">
    <property type="term" value="P:glycine decarboxylation via glycine cleavage system"/>
    <property type="evidence" value="ECO:0007669"/>
    <property type="project" value="TreeGrafter"/>
</dbReference>
<dbReference type="PANTHER" id="PTHR11773:SF1">
    <property type="entry name" value="GLYCINE DEHYDROGENASE (DECARBOXYLATING), MITOCHONDRIAL"/>
    <property type="match status" value="1"/>
</dbReference>
<dbReference type="EMBL" id="BARW01010065">
    <property type="protein sequence ID" value="GAI86906.1"/>
    <property type="molecule type" value="Genomic_DNA"/>
</dbReference>
<gene>
    <name evidence="1" type="ORF">S12H4_19988</name>
</gene>
<name>X1T687_9ZZZZ</name>
<sequence length="190" mass="21847">HLDYDRPDSIGKVREFFGNIPIVLRAYAWIMSMGAEGLLKAAQISVINNNYLAKLLLTIPGISKPYAEGKIRLDQIRYSLEKLQEDTGCGTEDVRRRMVDFGLQGYFTSHHPWILPEPFTPEPCETYSKEDCEYWAAVLRQISKEAYSNPEIVKMAPHNSTIHKLNTAPLDDPKKWAMTWRAYLKKKSEV</sequence>
<evidence type="ECO:0000313" key="1">
    <source>
        <dbReference type="EMBL" id="GAI86906.1"/>
    </source>
</evidence>
<dbReference type="InterPro" id="IPR015424">
    <property type="entry name" value="PyrdxlP-dep_Trfase"/>
</dbReference>
<dbReference type="GO" id="GO:0005829">
    <property type="term" value="C:cytosol"/>
    <property type="evidence" value="ECO:0007669"/>
    <property type="project" value="TreeGrafter"/>
</dbReference>
<feature type="non-terminal residue" evidence="1">
    <location>
        <position position="1"/>
    </location>
</feature>